<dbReference type="PANTHER" id="PTHR46499:SF2">
    <property type="entry name" value="ARCHAEOSINE SYNTHASE"/>
    <property type="match status" value="1"/>
</dbReference>
<comment type="caution">
    <text evidence="3">The sequence shown here is derived from an EMBL/GenBank/DDBJ whole genome shotgun (WGS) entry which is preliminary data.</text>
</comment>
<evidence type="ECO:0000313" key="3">
    <source>
        <dbReference type="EMBL" id="RAO79976.1"/>
    </source>
</evidence>
<evidence type="ECO:0000313" key="4">
    <source>
        <dbReference type="Proteomes" id="UP000249782"/>
    </source>
</evidence>
<dbReference type="SUPFAM" id="SSF51713">
    <property type="entry name" value="tRNA-guanine transglycosylase"/>
    <property type="match status" value="1"/>
</dbReference>
<dbReference type="GO" id="GO:0005737">
    <property type="term" value="C:cytoplasm"/>
    <property type="evidence" value="ECO:0007669"/>
    <property type="project" value="TreeGrafter"/>
</dbReference>
<dbReference type="EMBL" id="QLOE01000001">
    <property type="protein sequence ID" value="RAO79976.1"/>
    <property type="molecule type" value="Genomic_DNA"/>
</dbReference>
<dbReference type="Pfam" id="PF01702">
    <property type="entry name" value="TGT"/>
    <property type="match status" value="1"/>
</dbReference>
<protein>
    <submittedName>
        <fullName evidence="3">Archaeosine tRNA-ribosyltransferase</fullName>
    </submittedName>
</protein>
<dbReference type="Gene3D" id="3.20.20.105">
    <property type="entry name" value="Queuine tRNA-ribosyltransferase-like"/>
    <property type="match status" value="1"/>
</dbReference>
<dbReference type="InterPro" id="IPR002616">
    <property type="entry name" value="tRNA_ribo_trans-like"/>
</dbReference>
<feature type="domain" description="tRNA-guanine(15) transglycosylase-like" evidence="2">
    <location>
        <begin position="36"/>
        <end position="174"/>
    </location>
</feature>
<proteinExistence type="predicted"/>
<dbReference type="GO" id="GO:0016740">
    <property type="term" value="F:transferase activity"/>
    <property type="evidence" value="ECO:0007669"/>
    <property type="project" value="UniProtKB-KW"/>
</dbReference>
<accession>A0A328PJR2</accession>
<dbReference type="InterPro" id="IPR050076">
    <property type="entry name" value="ArchSynthase1/Queuine_TRR"/>
</dbReference>
<dbReference type="Proteomes" id="UP000249782">
    <property type="component" value="Unassembled WGS sequence"/>
</dbReference>
<dbReference type="AlphaFoldDB" id="A0A328PJR2"/>
<organism evidence="3 4">
    <name type="scientific">Methanothermobacter tenebrarum</name>
    <dbReference type="NCBI Taxonomy" id="680118"/>
    <lineage>
        <taxon>Archaea</taxon>
        <taxon>Methanobacteriati</taxon>
        <taxon>Methanobacteriota</taxon>
        <taxon>Methanomada group</taxon>
        <taxon>Methanobacteria</taxon>
        <taxon>Methanobacteriales</taxon>
        <taxon>Methanobacteriaceae</taxon>
        <taxon>Methanothermobacter</taxon>
    </lineage>
</organism>
<evidence type="ECO:0000256" key="1">
    <source>
        <dbReference type="ARBA" id="ARBA00022694"/>
    </source>
</evidence>
<dbReference type="GO" id="GO:0002099">
    <property type="term" value="P:tRNA wobble guanine modification"/>
    <property type="evidence" value="ECO:0007669"/>
    <property type="project" value="TreeGrafter"/>
</dbReference>
<keyword evidence="3" id="KW-0808">Transferase</keyword>
<sequence>MKKFEIKIHDGPARLGIIDGIETPTIIDYRKIDFARDQPTPYNVPIEIAKWSVKETIKNAQPSRNEYAVIHGAKYLDLRVKCAMELENIGFKKLIIANGDELLTKPMDLVRLVVKIRESIKPDTILCFPYAEPPFIPILVYMGVDLFTDAICRFYSYLNILMTPNHSYQLDKYKIYELDESELYNYNKETLDFVIREVREHIKMGTLRNLVEEKAATSPANMTALRILDDEFQEYLQKYTRLY</sequence>
<name>A0A328PJR2_9EURY</name>
<gene>
    <name evidence="3" type="ORF">DPC56_00640</name>
</gene>
<dbReference type="PANTHER" id="PTHR46499">
    <property type="entry name" value="QUEUINE TRNA-RIBOSYLTRANSFERASE"/>
    <property type="match status" value="1"/>
</dbReference>
<dbReference type="InterPro" id="IPR036511">
    <property type="entry name" value="TGT-like_sf"/>
</dbReference>
<reference evidence="3 4" key="1">
    <citation type="submission" date="2018-06" db="EMBL/GenBank/DDBJ databases">
        <title>Draft genome sequence of hyperthermophilic methanogen Methanothermobacter tenebrarum sp. MCM-B 1447.</title>
        <authorList>
            <person name="Pore S.D."/>
            <person name="Dagar S."/>
            <person name="Dhakephalkar P.K."/>
        </authorList>
    </citation>
    <scope>NUCLEOTIDE SEQUENCE [LARGE SCALE GENOMIC DNA]</scope>
    <source>
        <strain evidence="3 4">MCM B 1447</strain>
    </source>
</reference>
<keyword evidence="4" id="KW-1185">Reference proteome</keyword>
<evidence type="ECO:0000259" key="2">
    <source>
        <dbReference type="Pfam" id="PF01702"/>
    </source>
</evidence>
<dbReference type="OrthoDB" id="115061at2157"/>
<keyword evidence="1" id="KW-0819">tRNA processing</keyword>